<organism evidence="2 3">
    <name type="scientific">Candidatus Dojkabacteria bacterium</name>
    <dbReference type="NCBI Taxonomy" id="2099670"/>
    <lineage>
        <taxon>Bacteria</taxon>
        <taxon>Candidatus Dojkabacteria</taxon>
    </lineage>
</organism>
<evidence type="ECO:0000256" key="1">
    <source>
        <dbReference type="SAM" id="Phobius"/>
    </source>
</evidence>
<keyword evidence="1" id="KW-0812">Transmembrane</keyword>
<sequence>MDDIQNSNKISLFDKCFRDSEGKIVLIQIPNLPLLLGILFLVLDFVFLDSVDSFMFYQLGKVFLFVWAYIEASEGINYFRKFIGLVAMLFLILSYL</sequence>
<reference evidence="2" key="2">
    <citation type="journal article" date="2021" name="Microbiome">
        <title>Successional dynamics and alternative stable states in a saline activated sludge microbial community over 9 years.</title>
        <authorList>
            <person name="Wang Y."/>
            <person name="Ye J."/>
            <person name="Ju F."/>
            <person name="Liu L."/>
            <person name="Boyd J.A."/>
            <person name="Deng Y."/>
            <person name="Parks D.H."/>
            <person name="Jiang X."/>
            <person name="Yin X."/>
            <person name="Woodcroft B.J."/>
            <person name="Tyson G.W."/>
            <person name="Hugenholtz P."/>
            <person name="Polz M.F."/>
            <person name="Zhang T."/>
        </authorList>
    </citation>
    <scope>NUCLEOTIDE SEQUENCE</scope>
    <source>
        <strain evidence="2">HKST-UBA09</strain>
    </source>
</reference>
<proteinExistence type="predicted"/>
<dbReference type="Proteomes" id="UP000714915">
    <property type="component" value="Unassembled WGS sequence"/>
</dbReference>
<gene>
    <name evidence="2" type="ORF">KC669_03685</name>
</gene>
<name>A0A955LAJ2_9BACT</name>
<feature type="transmembrane region" description="Helical" evidence="1">
    <location>
        <begin position="54"/>
        <end position="71"/>
    </location>
</feature>
<comment type="caution">
    <text evidence="2">The sequence shown here is derived from an EMBL/GenBank/DDBJ whole genome shotgun (WGS) entry which is preliminary data.</text>
</comment>
<keyword evidence="1" id="KW-1133">Transmembrane helix</keyword>
<dbReference type="AlphaFoldDB" id="A0A955LAJ2"/>
<reference evidence="2" key="1">
    <citation type="submission" date="2020-04" db="EMBL/GenBank/DDBJ databases">
        <authorList>
            <person name="Zhang T."/>
        </authorList>
    </citation>
    <scope>NUCLEOTIDE SEQUENCE</scope>
    <source>
        <strain evidence="2">HKST-UBA09</strain>
    </source>
</reference>
<dbReference type="EMBL" id="JAGQLF010000049">
    <property type="protein sequence ID" value="MCA9387109.1"/>
    <property type="molecule type" value="Genomic_DNA"/>
</dbReference>
<evidence type="ECO:0000313" key="3">
    <source>
        <dbReference type="Proteomes" id="UP000714915"/>
    </source>
</evidence>
<protein>
    <submittedName>
        <fullName evidence="2">Uncharacterized protein</fullName>
    </submittedName>
</protein>
<keyword evidence="1" id="KW-0472">Membrane</keyword>
<feature type="transmembrane region" description="Helical" evidence="1">
    <location>
        <begin position="24"/>
        <end position="48"/>
    </location>
</feature>
<accession>A0A955LAJ2</accession>
<feature type="transmembrane region" description="Helical" evidence="1">
    <location>
        <begin position="78"/>
        <end position="95"/>
    </location>
</feature>
<evidence type="ECO:0000313" key="2">
    <source>
        <dbReference type="EMBL" id="MCA9387109.1"/>
    </source>
</evidence>